<keyword evidence="1" id="KW-0812">Transmembrane</keyword>
<accession>A0AAX3DWD2</accession>
<protein>
    <submittedName>
        <fullName evidence="2">Uncharacterized protein</fullName>
    </submittedName>
</protein>
<dbReference type="Proteomes" id="UP001163166">
    <property type="component" value="Chromosome"/>
</dbReference>
<reference evidence="2" key="1">
    <citation type="journal article" date="2022" name="Biol. Control">
        <title>In silico genomic analysis of Rhodopseudomonas palustris strains revealed potential biocontrol agents and crop yield enhancers.</title>
        <authorList>
            <person name="Surachat K."/>
            <person name="Kantachote D."/>
            <person name="Deachamag P."/>
            <person name="Wonglapsuwan M."/>
        </authorList>
    </citation>
    <scope>NUCLEOTIDE SEQUENCE</scope>
    <source>
        <strain evidence="2">TLS06</strain>
    </source>
</reference>
<proteinExistence type="predicted"/>
<evidence type="ECO:0000256" key="1">
    <source>
        <dbReference type="SAM" id="Phobius"/>
    </source>
</evidence>
<feature type="transmembrane region" description="Helical" evidence="1">
    <location>
        <begin position="6"/>
        <end position="28"/>
    </location>
</feature>
<organism evidence="2 3">
    <name type="scientific">Rhodopseudomonas palustris</name>
    <dbReference type="NCBI Taxonomy" id="1076"/>
    <lineage>
        <taxon>Bacteria</taxon>
        <taxon>Pseudomonadati</taxon>
        <taxon>Pseudomonadota</taxon>
        <taxon>Alphaproteobacteria</taxon>
        <taxon>Hyphomicrobiales</taxon>
        <taxon>Nitrobacteraceae</taxon>
        <taxon>Rhodopseudomonas</taxon>
    </lineage>
</organism>
<gene>
    <name evidence="2" type="ORF">KQX62_19255</name>
</gene>
<dbReference type="EMBL" id="CP076676">
    <property type="protein sequence ID" value="UYO38839.1"/>
    <property type="molecule type" value="Genomic_DNA"/>
</dbReference>
<dbReference type="RefSeq" id="WP_264074327.1">
    <property type="nucleotide sequence ID" value="NZ_CP076676.1"/>
</dbReference>
<evidence type="ECO:0000313" key="3">
    <source>
        <dbReference type="Proteomes" id="UP001163166"/>
    </source>
</evidence>
<name>A0AAX3DWD2_RHOPL</name>
<keyword evidence="1" id="KW-1133">Transmembrane helix</keyword>
<evidence type="ECO:0000313" key="2">
    <source>
        <dbReference type="EMBL" id="UYO38839.1"/>
    </source>
</evidence>
<sequence>MAFLQLLSAAGIGGIIGSLLTTLLQAWFAHRATLATRNFQEKKEAYLGFLEALHRSDVEKTRETSMTAGHWRNRCELVASKDVIDSIHKIFETNPGPFGEMNPARPRAIEDLRQAMRRDLGVDTRE</sequence>
<keyword evidence="1" id="KW-0472">Membrane</keyword>
<dbReference type="AlphaFoldDB" id="A0AAX3DWD2"/>